<protein>
    <submittedName>
        <fullName evidence="1">Uncharacterized protein</fullName>
    </submittedName>
</protein>
<reference evidence="1 2" key="1">
    <citation type="submission" date="2018-10" db="EMBL/GenBank/DDBJ databases">
        <title>Genomic Encyclopedia of Archaeal and Bacterial Type Strains, Phase II (KMG-II): from individual species to whole genera.</title>
        <authorList>
            <person name="Goeker M."/>
        </authorList>
    </citation>
    <scope>NUCLEOTIDE SEQUENCE [LARGE SCALE GENOMIC DNA]</scope>
    <source>
        <strain evidence="1 2">DSM 18602</strain>
    </source>
</reference>
<proteinExistence type="predicted"/>
<keyword evidence="2" id="KW-1185">Reference proteome</keyword>
<evidence type="ECO:0000313" key="1">
    <source>
        <dbReference type="EMBL" id="RKR83481.1"/>
    </source>
</evidence>
<dbReference type="AlphaFoldDB" id="A0A495J468"/>
<name>A0A495J468_9SPHI</name>
<sequence>MKYLLTTLLITGLSCSCYSQTSRWKTLFYSDDGKKQTCVDTISPVRVEFFDGHSNVILIWLRENSMPTREGEYVQVEDQRMAVDINKQQYEFKSRVIKYNKVIISNKDYDLPEWSNIVPDTFGELILNYCKYYVSLTKNK</sequence>
<dbReference type="EMBL" id="RBKU01000001">
    <property type="protein sequence ID" value="RKR83481.1"/>
    <property type="molecule type" value="Genomic_DNA"/>
</dbReference>
<gene>
    <name evidence="1" type="ORF">BDD43_3690</name>
</gene>
<dbReference type="RefSeq" id="WP_147425678.1">
    <property type="nucleotide sequence ID" value="NZ_RBKU01000001.1"/>
</dbReference>
<organism evidence="1 2">
    <name type="scientific">Mucilaginibacter gracilis</name>
    <dbReference type="NCBI Taxonomy" id="423350"/>
    <lineage>
        <taxon>Bacteria</taxon>
        <taxon>Pseudomonadati</taxon>
        <taxon>Bacteroidota</taxon>
        <taxon>Sphingobacteriia</taxon>
        <taxon>Sphingobacteriales</taxon>
        <taxon>Sphingobacteriaceae</taxon>
        <taxon>Mucilaginibacter</taxon>
    </lineage>
</organism>
<accession>A0A495J468</accession>
<dbReference type="Proteomes" id="UP000268007">
    <property type="component" value="Unassembled WGS sequence"/>
</dbReference>
<evidence type="ECO:0000313" key="2">
    <source>
        <dbReference type="Proteomes" id="UP000268007"/>
    </source>
</evidence>
<dbReference type="PROSITE" id="PS51257">
    <property type="entry name" value="PROKAR_LIPOPROTEIN"/>
    <property type="match status" value="1"/>
</dbReference>
<dbReference type="OrthoDB" id="3268233at2"/>
<comment type="caution">
    <text evidence="1">The sequence shown here is derived from an EMBL/GenBank/DDBJ whole genome shotgun (WGS) entry which is preliminary data.</text>
</comment>